<dbReference type="RefSeq" id="XP_066701148.1">
    <property type="nucleotide sequence ID" value="XM_066841286.1"/>
</dbReference>
<name>A0ABR1QHB7_9PEZI</name>
<protein>
    <submittedName>
        <fullName evidence="2">Uncharacterized protein</fullName>
    </submittedName>
</protein>
<accession>A0ABR1QHB7</accession>
<gene>
    <name evidence="2" type="ORF">PG986_005064</name>
</gene>
<evidence type="ECO:0000313" key="3">
    <source>
        <dbReference type="Proteomes" id="UP001391051"/>
    </source>
</evidence>
<dbReference type="EMBL" id="JAQQWE010000004">
    <property type="protein sequence ID" value="KAK7955842.1"/>
    <property type="molecule type" value="Genomic_DNA"/>
</dbReference>
<feature type="region of interest" description="Disordered" evidence="1">
    <location>
        <begin position="1"/>
        <end position="29"/>
    </location>
</feature>
<dbReference type="Proteomes" id="UP001391051">
    <property type="component" value="Unassembled WGS sequence"/>
</dbReference>
<organism evidence="2 3">
    <name type="scientific">Apiospora aurea</name>
    <dbReference type="NCBI Taxonomy" id="335848"/>
    <lineage>
        <taxon>Eukaryota</taxon>
        <taxon>Fungi</taxon>
        <taxon>Dikarya</taxon>
        <taxon>Ascomycota</taxon>
        <taxon>Pezizomycotina</taxon>
        <taxon>Sordariomycetes</taxon>
        <taxon>Xylariomycetidae</taxon>
        <taxon>Amphisphaeriales</taxon>
        <taxon>Apiosporaceae</taxon>
        <taxon>Apiospora</taxon>
    </lineage>
</organism>
<sequence length="91" mass="10112">MTFADLDASTLRPWRERTAPRGTTGSAPRAVLRVPGPLLLRVQRSLTKLDPEAFKLSDYLTDDAMKLLPLIDQVCLVTGEAVFRNLMTAQI</sequence>
<evidence type="ECO:0000313" key="2">
    <source>
        <dbReference type="EMBL" id="KAK7955842.1"/>
    </source>
</evidence>
<dbReference type="GeneID" id="92074348"/>
<proteinExistence type="predicted"/>
<comment type="caution">
    <text evidence="2">The sequence shown here is derived from an EMBL/GenBank/DDBJ whole genome shotgun (WGS) entry which is preliminary data.</text>
</comment>
<keyword evidence="3" id="KW-1185">Reference proteome</keyword>
<evidence type="ECO:0000256" key="1">
    <source>
        <dbReference type="SAM" id="MobiDB-lite"/>
    </source>
</evidence>
<reference evidence="2 3" key="1">
    <citation type="submission" date="2023-01" db="EMBL/GenBank/DDBJ databases">
        <title>Analysis of 21 Apiospora genomes using comparative genomics revels a genus with tremendous synthesis potential of carbohydrate active enzymes and secondary metabolites.</title>
        <authorList>
            <person name="Sorensen T."/>
        </authorList>
    </citation>
    <scope>NUCLEOTIDE SEQUENCE [LARGE SCALE GENOMIC DNA]</scope>
    <source>
        <strain evidence="2 3">CBS 24483</strain>
    </source>
</reference>